<dbReference type="PROSITE" id="PS00101">
    <property type="entry name" value="HEXAPEP_TRANSFERASES"/>
    <property type="match status" value="1"/>
</dbReference>
<evidence type="ECO:0000256" key="2">
    <source>
        <dbReference type="ARBA" id="ARBA00022679"/>
    </source>
</evidence>
<accession>A0ABZ2KGW7</accession>
<keyword evidence="4" id="KW-0012">Acyltransferase</keyword>
<dbReference type="InterPro" id="IPR011004">
    <property type="entry name" value="Trimer_LpxA-like_sf"/>
</dbReference>
<protein>
    <submittedName>
        <fullName evidence="6">N-acetyltransferase</fullName>
    </submittedName>
</protein>
<comment type="similarity">
    <text evidence="1">Belongs to the transferase hexapeptide repeat family.</text>
</comment>
<keyword evidence="2" id="KW-0808">Transferase</keyword>
<dbReference type="InterPro" id="IPR018357">
    <property type="entry name" value="Hexapep_transf_CS"/>
</dbReference>
<dbReference type="InterPro" id="IPR001451">
    <property type="entry name" value="Hexapep"/>
</dbReference>
<dbReference type="SUPFAM" id="SSF51161">
    <property type="entry name" value="Trimeric LpxA-like enzymes"/>
    <property type="match status" value="1"/>
</dbReference>
<keyword evidence="3" id="KW-0677">Repeat</keyword>
<name>A0ABZ2KGW7_9BACT</name>
<feature type="compositionally biased region" description="Basic residues" evidence="5">
    <location>
        <begin position="1"/>
        <end position="15"/>
    </location>
</feature>
<organism evidence="6 7">
    <name type="scientific">Pendulispora brunnea</name>
    <dbReference type="NCBI Taxonomy" id="2905690"/>
    <lineage>
        <taxon>Bacteria</taxon>
        <taxon>Pseudomonadati</taxon>
        <taxon>Myxococcota</taxon>
        <taxon>Myxococcia</taxon>
        <taxon>Myxococcales</taxon>
        <taxon>Sorangiineae</taxon>
        <taxon>Pendulisporaceae</taxon>
        <taxon>Pendulispora</taxon>
    </lineage>
</organism>
<dbReference type="Pfam" id="PF00132">
    <property type="entry name" value="Hexapep"/>
    <property type="match status" value="2"/>
</dbReference>
<proteinExistence type="inferred from homology"/>
<evidence type="ECO:0000256" key="4">
    <source>
        <dbReference type="ARBA" id="ARBA00023315"/>
    </source>
</evidence>
<dbReference type="Gene3D" id="2.160.10.10">
    <property type="entry name" value="Hexapeptide repeat proteins"/>
    <property type="match status" value="1"/>
</dbReference>
<sequence length="201" mass="21021">MATRKRSSLASRPRRRSGEPAKVYPTAVVQAGAFIGKDAVVGAFCFVAAGARIGAGCRIQSHTSVWAGVTLAEDVFVGPAATFTNVRHPRAAFSRAPGPAETWDETHVGRGATIGANATLVAPVRIGDHALIAAGAVVTRDVPPHAIMAGVPARIIGWACICGETVSRAQRRPKRLSCPRCANPQKKETARTPERSPGSPD</sequence>
<evidence type="ECO:0000256" key="3">
    <source>
        <dbReference type="ARBA" id="ARBA00022737"/>
    </source>
</evidence>
<dbReference type="RefSeq" id="WP_394848539.1">
    <property type="nucleotide sequence ID" value="NZ_CP089982.1"/>
</dbReference>
<feature type="region of interest" description="Disordered" evidence="5">
    <location>
        <begin position="173"/>
        <end position="201"/>
    </location>
</feature>
<reference evidence="6 7" key="1">
    <citation type="submission" date="2021-12" db="EMBL/GenBank/DDBJ databases">
        <title>Discovery of the Pendulisporaceae a myxobacterial family with distinct sporulation behavior and unique specialized metabolism.</title>
        <authorList>
            <person name="Garcia R."/>
            <person name="Popoff A."/>
            <person name="Bader C.D."/>
            <person name="Loehr J."/>
            <person name="Walesch S."/>
            <person name="Walt C."/>
            <person name="Boldt J."/>
            <person name="Bunk B."/>
            <person name="Haeckl F.J.F.P.J."/>
            <person name="Gunesch A.P."/>
            <person name="Birkelbach J."/>
            <person name="Nuebel U."/>
            <person name="Pietschmann T."/>
            <person name="Bach T."/>
            <person name="Mueller R."/>
        </authorList>
    </citation>
    <scope>NUCLEOTIDE SEQUENCE [LARGE SCALE GENOMIC DNA]</scope>
    <source>
        <strain evidence="6 7">MSr12523</strain>
    </source>
</reference>
<feature type="region of interest" description="Disordered" evidence="5">
    <location>
        <begin position="1"/>
        <end position="20"/>
    </location>
</feature>
<keyword evidence="7" id="KW-1185">Reference proteome</keyword>
<evidence type="ECO:0000313" key="7">
    <source>
        <dbReference type="Proteomes" id="UP001379533"/>
    </source>
</evidence>
<dbReference type="CDD" id="cd03358">
    <property type="entry name" value="LbH_WxcM_N_like"/>
    <property type="match status" value="1"/>
</dbReference>
<dbReference type="InterPro" id="IPR050179">
    <property type="entry name" value="Trans_hexapeptide_repeat"/>
</dbReference>
<gene>
    <name evidence="6" type="ORF">LZC95_13900</name>
</gene>
<dbReference type="PANTHER" id="PTHR43300:SF4">
    <property type="entry name" value="ACYL-[ACYL-CARRIER-PROTEIN]--UDP-N-ACETYLGLUCOSAMINE O-ACYLTRANSFERASE"/>
    <property type="match status" value="1"/>
</dbReference>
<dbReference type="EMBL" id="CP089982">
    <property type="protein sequence ID" value="WXA97921.1"/>
    <property type="molecule type" value="Genomic_DNA"/>
</dbReference>
<evidence type="ECO:0000313" key="6">
    <source>
        <dbReference type="EMBL" id="WXA97921.1"/>
    </source>
</evidence>
<dbReference type="Proteomes" id="UP001379533">
    <property type="component" value="Chromosome"/>
</dbReference>
<evidence type="ECO:0000256" key="5">
    <source>
        <dbReference type="SAM" id="MobiDB-lite"/>
    </source>
</evidence>
<evidence type="ECO:0000256" key="1">
    <source>
        <dbReference type="ARBA" id="ARBA00007274"/>
    </source>
</evidence>
<feature type="compositionally biased region" description="Basic and acidic residues" evidence="5">
    <location>
        <begin position="185"/>
        <end position="194"/>
    </location>
</feature>
<dbReference type="PANTHER" id="PTHR43300">
    <property type="entry name" value="ACETYLTRANSFERASE"/>
    <property type="match status" value="1"/>
</dbReference>